<reference evidence="1" key="1">
    <citation type="submission" date="2020-02" db="EMBL/GenBank/DDBJ databases">
        <authorList>
            <person name="Meier V. D."/>
        </authorList>
    </citation>
    <scope>NUCLEOTIDE SEQUENCE</scope>
    <source>
        <strain evidence="1">AVDCRST_MAG45</strain>
    </source>
</reference>
<dbReference type="AlphaFoldDB" id="A0A6J4TAQ0"/>
<name>A0A6J4TAQ0_9ACTN</name>
<organism evidence="1">
    <name type="scientific">uncultured Solirubrobacterales bacterium</name>
    <dbReference type="NCBI Taxonomy" id="768556"/>
    <lineage>
        <taxon>Bacteria</taxon>
        <taxon>Bacillati</taxon>
        <taxon>Actinomycetota</taxon>
        <taxon>Thermoleophilia</taxon>
        <taxon>Solirubrobacterales</taxon>
        <taxon>environmental samples</taxon>
    </lineage>
</organism>
<proteinExistence type="predicted"/>
<sequence length="72" mass="7973">MRVLLLVLGAVLLIVLVFAAVLLLSQSVECRQGGRVNDEWSIRNPFGDNEFPRNCSNPHSGAERVLELIRGN</sequence>
<accession>A0A6J4TAQ0</accession>
<evidence type="ECO:0000313" key="1">
    <source>
        <dbReference type="EMBL" id="CAA9518773.1"/>
    </source>
</evidence>
<protein>
    <submittedName>
        <fullName evidence="1">Uncharacterized protein</fullName>
    </submittedName>
</protein>
<dbReference type="EMBL" id="CADCVU010000204">
    <property type="protein sequence ID" value="CAA9518773.1"/>
    <property type="molecule type" value="Genomic_DNA"/>
</dbReference>
<gene>
    <name evidence="1" type="ORF">AVDCRST_MAG45-2371</name>
</gene>